<organism evidence="2 3">
    <name type="scientific">Ramularia collo-cygni</name>
    <dbReference type="NCBI Taxonomy" id="112498"/>
    <lineage>
        <taxon>Eukaryota</taxon>
        <taxon>Fungi</taxon>
        <taxon>Dikarya</taxon>
        <taxon>Ascomycota</taxon>
        <taxon>Pezizomycotina</taxon>
        <taxon>Dothideomycetes</taxon>
        <taxon>Dothideomycetidae</taxon>
        <taxon>Mycosphaerellales</taxon>
        <taxon>Mycosphaerellaceae</taxon>
        <taxon>Ramularia</taxon>
    </lineage>
</organism>
<dbReference type="RefSeq" id="XP_023629786.1">
    <property type="nucleotide sequence ID" value="XM_023774018.1"/>
</dbReference>
<dbReference type="AlphaFoldDB" id="A0A2D3VDD9"/>
<gene>
    <name evidence="2" type="ORF">RCC_08772</name>
</gene>
<proteinExistence type="predicted"/>
<feature type="compositionally biased region" description="Basic and acidic residues" evidence="1">
    <location>
        <begin position="436"/>
        <end position="450"/>
    </location>
</feature>
<sequence>MASRTTPKRWRPEHIIWVGDDQGLPEEGSRILVGSMVAVGSEDIAENHQIPPCFQDAERKRITNEAGPKWVYNGPKDSAHREIHQSIIIASEMGRIVGCAPSSQDYSDLKVDELRGLIRERRLGPPGKRKKQELVDTLNDIDRAALEDGAIPSVSYWPFDKLLACLDGTSADQIEHRTLFIFCWSGIPNMPRIHAVYQRLGELQEGRARCYPEFGDLHHSECKIGDIAALEYIAKKAISPAYQYRPQTCFKTEDCTLEGPAVIKRSHSAGGDNVHLNPTADRTERLRCQAGIRRRSPRVAPPPGENNRQAIASLPFSQERLRYMISAAPIWFHQGKVPSLIKFGEFRLIIVTIPDETGLRGIKGAVFEAFHTKPRDGRPEEPLVNVMNRVPHALLSAEHCGTRTYHNLESFALFIFEQLRQYGAREDVVEPTIPRAEAETEPDRPAKAAKDTPQATGTAENSTEPSPPPPDSSPLSSPATSPTDTPNATQQTDTYRTTMFDSLEVGVRMDIGISSAENGHRFFVNEITREWYGDLISFKTGEPRTRICCALAAARARFLFDVVEDEESEDGDETWNGFSDEIAGSEGGMGDGDGVEGVGGAGDQGGDAIVIGSDDIETTDTVSDSGILDIDRLRSTVQFTGQNTQDTETPVEPAVEE</sequence>
<feature type="region of interest" description="Disordered" evidence="1">
    <location>
        <begin position="434"/>
        <end position="496"/>
    </location>
</feature>
<accession>A0A2D3VDD9</accession>
<reference evidence="2 3" key="1">
    <citation type="submission" date="2016-03" db="EMBL/GenBank/DDBJ databases">
        <authorList>
            <person name="Ploux O."/>
        </authorList>
    </citation>
    <scope>NUCLEOTIDE SEQUENCE [LARGE SCALE GENOMIC DNA]</scope>
    <source>
        <strain evidence="2 3">URUG2</strain>
    </source>
</reference>
<evidence type="ECO:0008006" key="4">
    <source>
        <dbReference type="Google" id="ProtNLM"/>
    </source>
</evidence>
<dbReference type="GeneID" id="35603853"/>
<evidence type="ECO:0000313" key="2">
    <source>
        <dbReference type="EMBL" id="CZT23062.1"/>
    </source>
</evidence>
<dbReference type="EMBL" id="FJUY01000015">
    <property type="protein sequence ID" value="CZT23062.1"/>
    <property type="molecule type" value="Genomic_DNA"/>
</dbReference>
<keyword evidence="3" id="KW-1185">Reference proteome</keyword>
<feature type="compositionally biased region" description="Low complexity" evidence="1">
    <location>
        <begin position="473"/>
        <end position="489"/>
    </location>
</feature>
<evidence type="ECO:0000313" key="3">
    <source>
        <dbReference type="Proteomes" id="UP000225277"/>
    </source>
</evidence>
<dbReference type="OrthoDB" id="4789692at2759"/>
<name>A0A2D3VDD9_9PEZI</name>
<protein>
    <recommendedName>
        <fullName evidence="4">SAP domain-containing protein</fullName>
    </recommendedName>
</protein>
<feature type="region of interest" description="Disordered" evidence="1">
    <location>
        <begin position="598"/>
        <end position="623"/>
    </location>
</feature>
<evidence type="ECO:0000256" key="1">
    <source>
        <dbReference type="SAM" id="MobiDB-lite"/>
    </source>
</evidence>
<dbReference type="Proteomes" id="UP000225277">
    <property type="component" value="Unassembled WGS sequence"/>
</dbReference>